<reference evidence="2" key="1">
    <citation type="journal article" date="2023" name="Nat. Commun.">
        <title>Diploid and tetraploid genomes of Acorus and the evolution of monocots.</title>
        <authorList>
            <person name="Ma L."/>
            <person name="Liu K.W."/>
            <person name="Li Z."/>
            <person name="Hsiao Y.Y."/>
            <person name="Qi Y."/>
            <person name="Fu T."/>
            <person name="Tang G.D."/>
            <person name="Zhang D."/>
            <person name="Sun W.H."/>
            <person name="Liu D.K."/>
            <person name="Li Y."/>
            <person name="Chen G.Z."/>
            <person name="Liu X.D."/>
            <person name="Liao X.Y."/>
            <person name="Jiang Y.T."/>
            <person name="Yu X."/>
            <person name="Hao Y."/>
            <person name="Huang J."/>
            <person name="Zhao X.W."/>
            <person name="Ke S."/>
            <person name="Chen Y.Y."/>
            <person name="Wu W.L."/>
            <person name="Hsu J.L."/>
            <person name="Lin Y.F."/>
            <person name="Huang M.D."/>
            <person name="Li C.Y."/>
            <person name="Huang L."/>
            <person name="Wang Z.W."/>
            <person name="Zhao X."/>
            <person name="Zhong W.Y."/>
            <person name="Peng D.H."/>
            <person name="Ahmad S."/>
            <person name="Lan S."/>
            <person name="Zhang J.S."/>
            <person name="Tsai W.C."/>
            <person name="Van de Peer Y."/>
            <person name="Liu Z.J."/>
        </authorList>
    </citation>
    <scope>NUCLEOTIDE SEQUENCE</scope>
    <source>
        <strain evidence="2">CP</strain>
    </source>
</reference>
<accession>A0AAV9C784</accession>
<dbReference type="EMBL" id="JAUJYO010000021">
    <property type="protein sequence ID" value="KAK1284562.1"/>
    <property type="molecule type" value="Genomic_DNA"/>
</dbReference>
<dbReference type="Proteomes" id="UP001180020">
    <property type="component" value="Unassembled WGS sequence"/>
</dbReference>
<dbReference type="AlphaFoldDB" id="A0AAV9C784"/>
<comment type="caution">
    <text evidence="2">The sequence shown here is derived from an EMBL/GenBank/DDBJ whole genome shotgun (WGS) entry which is preliminary data.</text>
</comment>
<gene>
    <name evidence="2" type="ORF">QJS10_CPB21g00751</name>
</gene>
<keyword evidence="3" id="KW-1185">Reference proteome</keyword>
<evidence type="ECO:0000313" key="3">
    <source>
        <dbReference type="Proteomes" id="UP001180020"/>
    </source>
</evidence>
<feature type="region of interest" description="Disordered" evidence="1">
    <location>
        <begin position="24"/>
        <end position="57"/>
    </location>
</feature>
<evidence type="ECO:0000256" key="1">
    <source>
        <dbReference type="SAM" id="MobiDB-lite"/>
    </source>
</evidence>
<dbReference type="InterPro" id="IPR022251">
    <property type="entry name" value="DUF3774_wound-induced"/>
</dbReference>
<evidence type="ECO:0000313" key="2">
    <source>
        <dbReference type="EMBL" id="KAK1284562.1"/>
    </source>
</evidence>
<protein>
    <submittedName>
        <fullName evidence="2">Uncharacterized protein</fullName>
    </submittedName>
</protein>
<sequence>MCNSQACKWESTLGSIMKKNMRIKHSGKPDSIMRGPSGASKPLIAKGISDDGKMRREEEKVENLVQLICWGSQMN</sequence>
<reference evidence="2" key="2">
    <citation type="submission" date="2023-06" db="EMBL/GenBank/DDBJ databases">
        <authorList>
            <person name="Ma L."/>
            <person name="Liu K.-W."/>
            <person name="Li Z."/>
            <person name="Hsiao Y.-Y."/>
            <person name="Qi Y."/>
            <person name="Fu T."/>
            <person name="Tang G."/>
            <person name="Zhang D."/>
            <person name="Sun W.-H."/>
            <person name="Liu D.-K."/>
            <person name="Li Y."/>
            <person name="Chen G.-Z."/>
            <person name="Liu X.-D."/>
            <person name="Liao X.-Y."/>
            <person name="Jiang Y.-T."/>
            <person name="Yu X."/>
            <person name="Hao Y."/>
            <person name="Huang J."/>
            <person name="Zhao X.-W."/>
            <person name="Ke S."/>
            <person name="Chen Y.-Y."/>
            <person name="Wu W.-L."/>
            <person name="Hsu J.-L."/>
            <person name="Lin Y.-F."/>
            <person name="Huang M.-D."/>
            <person name="Li C.-Y."/>
            <person name="Huang L."/>
            <person name="Wang Z.-W."/>
            <person name="Zhao X."/>
            <person name="Zhong W.-Y."/>
            <person name="Peng D.-H."/>
            <person name="Ahmad S."/>
            <person name="Lan S."/>
            <person name="Zhang J.-S."/>
            <person name="Tsai W.-C."/>
            <person name="Van De Peer Y."/>
            <person name="Liu Z.-J."/>
        </authorList>
    </citation>
    <scope>NUCLEOTIDE SEQUENCE</scope>
    <source>
        <strain evidence="2">CP</strain>
        <tissue evidence="2">Leaves</tissue>
    </source>
</reference>
<name>A0AAV9C784_ACOCL</name>
<organism evidence="2 3">
    <name type="scientific">Acorus calamus</name>
    <name type="common">Sweet flag</name>
    <dbReference type="NCBI Taxonomy" id="4465"/>
    <lineage>
        <taxon>Eukaryota</taxon>
        <taxon>Viridiplantae</taxon>
        <taxon>Streptophyta</taxon>
        <taxon>Embryophyta</taxon>
        <taxon>Tracheophyta</taxon>
        <taxon>Spermatophyta</taxon>
        <taxon>Magnoliopsida</taxon>
        <taxon>Liliopsida</taxon>
        <taxon>Acoraceae</taxon>
        <taxon>Acorus</taxon>
    </lineage>
</organism>
<feature type="compositionally biased region" description="Basic and acidic residues" evidence="1">
    <location>
        <begin position="48"/>
        <end position="57"/>
    </location>
</feature>
<proteinExistence type="predicted"/>
<dbReference type="Pfam" id="PF12609">
    <property type="entry name" value="DUF3774"/>
    <property type="match status" value="1"/>
</dbReference>